<reference evidence="2 3" key="1">
    <citation type="submission" date="2021-12" db="EMBL/GenBank/DDBJ databases">
        <title>High titer production of polyol ester of fatty acids by Rhodotorula paludigena BS15 towards product separation-free biomass refinery.</title>
        <authorList>
            <person name="Mano J."/>
            <person name="Ono H."/>
            <person name="Tanaka T."/>
            <person name="Naito K."/>
            <person name="Sushida H."/>
            <person name="Ike M."/>
            <person name="Tokuyasu K."/>
            <person name="Kitaoka M."/>
        </authorList>
    </citation>
    <scope>NUCLEOTIDE SEQUENCE [LARGE SCALE GENOMIC DNA]</scope>
    <source>
        <strain evidence="2 3">BS15</strain>
    </source>
</reference>
<evidence type="ECO:0000313" key="3">
    <source>
        <dbReference type="Proteomes" id="UP001342314"/>
    </source>
</evidence>
<dbReference type="AlphaFoldDB" id="A0AAV5GGX1"/>
<protein>
    <recommendedName>
        <fullName evidence="4">ATP synthase F0 subunit 8</fullName>
    </recommendedName>
</protein>
<dbReference type="EMBL" id="BQKY01000002">
    <property type="protein sequence ID" value="GJN87848.1"/>
    <property type="molecule type" value="Genomic_DNA"/>
</dbReference>
<accession>A0AAV5GGX1</accession>
<sequence length="95" mass="10580">MESSLWWLIVFLCLFLASWLVYLILSTCLGPPLLSFLRARLATHYRASKRSEWDAGAGSGYRAVGRRTGFMEGRGGQEGWEMATFGAEDDEGIEG</sequence>
<evidence type="ECO:0000313" key="2">
    <source>
        <dbReference type="EMBL" id="GJN87848.1"/>
    </source>
</evidence>
<feature type="transmembrane region" description="Helical" evidence="1">
    <location>
        <begin position="6"/>
        <end position="30"/>
    </location>
</feature>
<gene>
    <name evidence="2" type="ORF">Rhopal_000803-T1</name>
</gene>
<evidence type="ECO:0000256" key="1">
    <source>
        <dbReference type="SAM" id="Phobius"/>
    </source>
</evidence>
<evidence type="ECO:0008006" key="4">
    <source>
        <dbReference type="Google" id="ProtNLM"/>
    </source>
</evidence>
<dbReference type="Proteomes" id="UP001342314">
    <property type="component" value="Unassembled WGS sequence"/>
</dbReference>
<keyword evidence="3" id="KW-1185">Reference proteome</keyword>
<keyword evidence="1" id="KW-1133">Transmembrane helix</keyword>
<name>A0AAV5GGX1_9BASI</name>
<comment type="caution">
    <text evidence="2">The sequence shown here is derived from an EMBL/GenBank/DDBJ whole genome shotgun (WGS) entry which is preliminary data.</text>
</comment>
<organism evidence="2 3">
    <name type="scientific">Rhodotorula paludigena</name>
    <dbReference type="NCBI Taxonomy" id="86838"/>
    <lineage>
        <taxon>Eukaryota</taxon>
        <taxon>Fungi</taxon>
        <taxon>Dikarya</taxon>
        <taxon>Basidiomycota</taxon>
        <taxon>Pucciniomycotina</taxon>
        <taxon>Microbotryomycetes</taxon>
        <taxon>Sporidiobolales</taxon>
        <taxon>Sporidiobolaceae</taxon>
        <taxon>Rhodotorula</taxon>
    </lineage>
</organism>
<proteinExistence type="predicted"/>
<keyword evidence="1" id="KW-0472">Membrane</keyword>
<keyword evidence="1" id="KW-0812">Transmembrane</keyword>